<feature type="active site" evidence="1">
    <location>
        <position position="205"/>
    </location>
</feature>
<evidence type="ECO:0000313" key="5">
    <source>
        <dbReference type="Proteomes" id="UP000006426"/>
    </source>
</evidence>
<evidence type="ECO:0000256" key="1">
    <source>
        <dbReference type="PIRSR" id="PIRSR640198-1"/>
    </source>
</evidence>
<evidence type="ECO:0000313" key="4">
    <source>
        <dbReference type="EMBL" id="AXH59775.1"/>
    </source>
</evidence>
<protein>
    <recommendedName>
        <fullName evidence="3">Fido domain-containing protein</fullName>
    </recommendedName>
</protein>
<accession>A0AAD0PW06</accession>
<keyword evidence="2" id="KW-0547">Nucleotide-binding</keyword>
<name>A0AAD0PW06_PSEAV</name>
<evidence type="ECO:0000256" key="2">
    <source>
        <dbReference type="PIRSR" id="PIRSR640198-2"/>
    </source>
</evidence>
<feature type="binding site" evidence="2">
    <location>
        <begin position="246"/>
        <end position="247"/>
    </location>
    <ligand>
        <name>ATP</name>
        <dbReference type="ChEBI" id="CHEBI:30616"/>
    </ligand>
</feature>
<dbReference type="InterPro" id="IPR036597">
    <property type="entry name" value="Fido-like_dom_sf"/>
</dbReference>
<keyword evidence="2" id="KW-0067">ATP-binding</keyword>
<feature type="binding site" evidence="2">
    <location>
        <begin position="159"/>
        <end position="162"/>
    </location>
    <ligand>
        <name>ATP</name>
        <dbReference type="ChEBI" id="CHEBI:30616"/>
    </ligand>
</feature>
<feature type="domain" description="Fido" evidence="3">
    <location>
        <begin position="115"/>
        <end position="281"/>
    </location>
</feature>
<dbReference type="AlphaFoldDB" id="A0AAD0PW06"/>
<dbReference type="Proteomes" id="UP000006426">
    <property type="component" value="Plasmid pmppla107"/>
</dbReference>
<gene>
    <name evidence="4" type="ORF">PLA107_031625</name>
</gene>
<evidence type="ECO:0000259" key="3">
    <source>
        <dbReference type="PROSITE" id="PS51459"/>
    </source>
</evidence>
<proteinExistence type="predicted"/>
<keyword evidence="4" id="KW-0614">Plasmid</keyword>
<feature type="binding site" evidence="2">
    <location>
        <begin position="209"/>
        <end position="216"/>
    </location>
    <ligand>
        <name>ATP</name>
        <dbReference type="ChEBI" id="CHEBI:30616"/>
    </ligand>
</feature>
<organism evidence="4 5">
    <name type="scientific">Pseudomonas amygdali pv. lachrymans str. M301315</name>
    <dbReference type="NCBI Taxonomy" id="629260"/>
    <lineage>
        <taxon>Bacteria</taxon>
        <taxon>Pseudomonadati</taxon>
        <taxon>Pseudomonadota</taxon>
        <taxon>Gammaproteobacteria</taxon>
        <taxon>Pseudomonadales</taxon>
        <taxon>Pseudomonadaceae</taxon>
        <taxon>Pseudomonas</taxon>
        <taxon>Pseudomonas amygdali</taxon>
    </lineage>
</organism>
<dbReference type="InterPro" id="IPR003812">
    <property type="entry name" value="Fido"/>
</dbReference>
<dbReference type="PROSITE" id="PS51459">
    <property type="entry name" value="FIDO"/>
    <property type="match status" value="1"/>
</dbReference>
<sequence>MIAGAHWLEPLLPSPLSERLLAKAGEVLNLGHRIAQSSCASDLPEQMARARVINSHYSNLVEGIESELSRLHDPVFWEPGGPGLNPVDAHIRAQSHLENLAVFSPVGRHDFGDTFSPFLISTLHQCLFEAVEFSDRRMPSGHEVVPGQFRSLSQRQVKVGRHEAPCWSAVDAMLQRMHQAYGRQRDPRCQFIACLAFHHRLAYVHPFDDGNGRVGRLLLHLQLQRLGLASSLNPISKALYERREGYYAALSTADQPRRGDLDGRGQLTQAGLVGFIEFLLCAISDCLPGGKG</sequence>
<geneLocation type="plasmid" evidence="5">
    <name>pmppla107</name>
</geneLocation>
<dbReference type="RefSeq" id="WP_114805137.1">
    <property type="nucleotide sequence ID" value="NZ_CP031226.1"/>
</dbReference>
<dbReference type="InterPro" id="IPR040198">
    <property type="entry name" value="Fido_containing"/>
</dbReference>
<dbReference type="SUPFAM" id="SSF140931">
    <property type="entry name" value="Fic-like"/>
    <property type="match status" value="1"/>
</dbReference>
<dbReference type="GO" id="GO:0005524">
    <property type="term" value="F:ATP binding"/>
    <property type="evidence" value="ECO:0007669"/>
    <property type="project" value="UniProtKB-KW"/>
</dbReference>
<dbReference type="PANTHER" id="PTHR13504:SF38">
    <property type="entry name" value="FIDO DOMAIN-CONTAINING PROTEIN"/>
    <property type="match status" value="1"/>
</dbReference>
<dbReference type="PANTHER" id="PTHR13504">
    <property type="entry name" value="FIDO DOMAIN-CONTAINING PROTEIN DDB_G0283145"/>
    <property type="match status" value="1"/>
</dbReference>
<reference evidence="4 5" key="1">
    <citation type="journal article" date="2011" name="PLoS Pathog.">
        <title>Dynamic evolution of pathogenicity revealed by sequencing and comparative genomics of 19 Pseudomonas syringae isolates.</title>
        <authorList>
            <person name="Baltrus D.A."/>
            <person name="Nishimura M.T."/>
            <person name="Romanchuk A."/>
            <person name="Chang J.H."/>
            <person name="Mukhtar M.S."/>
            <person name="Cherkis K."/>
            <person name="Roach J."/>
            <person name="Grant S.R."/>
            <person name="Jones C.D."/>
            <person name="Dangl J.L."/>
        </authorList>
    </citation>
    <scope>NUCLEOTIDE SEQUENCE [LARGE SCALE GENOMIC DNA]</scope>
    <source>
        <strain evidence="4 5">M301315</strain>
    </source>
</reference>
<dbReference type="EMBL" id="CP031226">
    <property type="protein sequence ID" value="AXH59775.1"/>
    <property type="molecule type" value="Genomic_DNA"/>
</dbReference>
<dbReference type="Gene3D" id="1.10.3290.10">
    <property type="entry name" value="Fido-like domain"/>
    <property type="match status" value="1"/>
</dbReference>
<dbReference type="Pfam" id="PF02661">
    <property type="entry name" value="Fic"/>
    <property type="match status" value="1"/>
</dbReference>